<feature type="transmembrane region" description="Helical" evidence="14">
    <location>
        <begin position="229"/>
        <end position="248"/>
    </location>
</feature>
<dbReference type="AlphaFoldDB" id="Q6N562"/>
<reference evidence="16" key="1">
    <citation type="submission" date="2003-07" db="EMBL/GenBank/DDBJ databases">
        <authorList>
            <consortium name="Rhodopseudomonas genome consortium"/>
            <person name="Larimer F."/>
            <person name="Harwood C."/>
        </authorList>
    </citation>
    <scope>NUCLEOTIDE SEQUENCE</scope>
    <source>
        <strain evidence="16">CGA009</strain>
    </source>
</reference>
<keyword evidence="17" id="KW-1185">Reference proteome</keyword>
<feature type="transmembrane region" description="Helical" evidence="14">
    <location>
        <begin position="355"/>
        <end position="375"/>
    </location>
</feature>
<dbReference type="PANTHER" id="PTHR13285:SF23">
    <property type="entry name" value="TEICHOIC ACID D-ALANYLTRANSFERASE"/>
    <property type="match status" value="1"/>
</dbReference>
<sequence length="470" mass="52797">MLFYEPLFLTVFPAVYALYLAVTNKIARKWVLLVASLLFYSWGEPLFVPVLLVSALIDYALTARLHHSGSERERRLLLTIGVAGNLAVLVFYKYTDFLIANFDAVLQPAFGWRIQLLGIALPIGVSFVVFEKITYLVDTYRGVSPPARRFADYCLFVLYFPKLLAGPILKYHEMAAQIAAPPSPRWRDARDGLVRFCMGLAKKQLIAEPMGGCADHIFGADPTTLSAPIAWLGLLAFTLQIFFDFAGYSDMAIGLSRMFGLSLRENFKAPYIAQSITEFWRRWHISLTTWIRDYLYVPLGGNRHGALRTYVNLWICFLLSGLWHGASWNFVLWGAWNGLFLTLDRIFLSRAMQRIGPVLATLTTFLLVMIGWSIFRSPSLSHLGPFFAALAGAYHQTAPITLAPEVPWAAAAGLIVSFTPGLPGYRHLQAAYYSLWSVRWLAQAAIIVLAVVGIARALAVPFKPFIYFRF</sequence>
<evidence type="ECO:0000256" key="12">
    <source>
        <dbReference type="ARBA" id="ARBA00031030"/>
    </source>
</evidence>
<reference evidence="16" key="3">
    <citation type="submission" date="2022-12" db="EMBL/GenBank/DDBJ databases">
        <title>Complete genome sequence of Rhodopseudomonas palustris CGA0092 and corrections to the R. palustris CGA009 genome sequence.</title>
        <authorList>
            <person name="Mazny B.R."/>
            <person name="Sheff O.F."/>
            <person name="LaSarre B."/>
            <person name="McKinlay A."/>
            <person name="McKinlay J.B."/>
        </authorList>
    </citation>
    <scope>NUCLEOTIDE SEQUENCE</scope>
    <source>
        <strain evidence="16">CGA009</strain>
    </source>
</reference>
<name>Q6N562_RHOPA</name>
<evidence type="ECO:0000256" key="2">
    <source>
        <dbReference type="ARBA" id="ARBA00005182"/>
    </source>
</evidence>
<feature type="transmembrane region" description="Helical" evidence="14">
    <location>
        <begin position="305"/>
        <end position="324"/>
    </location>
</feature>
<dbReference type="InterPro" id="IPR028362">
    <property type="entry name" value="AlgI"/>
</dbReference>
<evidence type="ECO:0000256" key="11">
    <source>
        <dbReference type="ARBA" id="ARBA00023315"/>
    </source>
</evidence>
<evidence type="ECO:0000256" key="3">
    <source>
        <dbReference type="ARBA" id="ARBA00010323"/>
    </source>
</evidence>
<keyword evidence="6 13" id="KW-0808">Transferase</keyword>
<keyword evidence="8" id="KW-0016">Alginate biosynthesis</keyword>
<feature type="transmembrane region" description="Helical" evidence="14">
    <location>
        <begin position="112"/>
        <end position="130"/>
    </location>
</feature>
<evidence type="ECO:0000256" key="10">
    <source>
        <dbReference type="ARBA" id="ARBA00023136"/>
    </source>
</evidence>
<dbReference type="STRING" id="258594.RPA3121"/>
<evidence type="ECO:0000256" key="6">
    <source>
        <dbReference type="ARBA" id="ARBA00022679"/>
    </source>
</evidence>
<feature type="transmembrane region" description="Helical" evidence="14">
    <location>
        <begin position="75"/>
        <end position="92"/>
    </location>
</feature>
<keyword evidence="11 13" id="KW-0012">Acyltransferase</keyword>
<feature type="transmembrane region" description="Helical" evidence="14">
    <location>
        <begin position="440"/>
        <end position="459"/>
    </location>
</feature>
<feature type="transmembrane region" description="Helical" evidence="14">
    <location>
        <begin position="150"/>
        <end position="169"/>
    </location>
</feature>
<dbReference type="GO" id="GO:0042121">
    <property type="term" value="P:alginic acid biosynthetic process"/>
    <property type="evidence" value="ECO:0007669"/>
    <property type="project" value="UniProtKB-KW"/>
</dbReference>
<evidence type="ECO:0000256" key="14">
    <source>
        <dbReference type="SAM" id="Phobius"/>
    </source>
</evidence>
<protein>
    <recommendedName>
        <fullName evidence="4">Probable alginate O-acetylase AlgI</fullName>
    </recommendedName>
    <alternativeName>
        <fullName evidence="12">Alginate biosynthesis protein AlgI</fullName>
    </alternativeName>
</protein>
<dbReference type="InterPro" id="IPR024194">
    <property type="entry name" value="Ac/AlaTfrase_AlgI/DltB"/>
</dbReference>
<keyword evidence="9 14" id="KW-1133">Transmembrane helix</keyword>
<dbReference type="GO" id="GO:0016746">
    <property type="term" value="F:acyltransferase activity"/>
    <property type="evidence" value="ECO:0007669"/>
    <property type="project" value="UniProtKB-KW"/>
</dbReference>
<evidence type="ECO:0000256" key="4">
    <source>
        <dbReference type="ARBA" id="ARBA00016084"/>
    </source>
</evidence>
<dbReference type="PhylomeDB" id="Q6N562"/>
<dbReference type="PIRSF" id="PIRSF500217">
    <property type="entry name" value="AlgI"/>
    <property type="match status" value="1"/>
</dbReference>
<dbReference type="EMBL" id="CP116810">
    <property type="protein sequence ID" value="WCL93286.1"/>
    <property type="molecule type" value="Genomic_DNA"/>
</dbReference>
<keyword evidence="7 14" id="KW-0812">Transmembrane</keyword>
<evidence type="ECO:0000313" key="16">
    <source>
        <dbReference type="EMBL" id="WCL93286.1"/>
    </source>
</evidence>
<dbReference type="GO" id="GO:0005886">
    <property type="term" value="C:plasma membrane"/>
    <property type="evidence" value="ECO:0007669"/>
    <property type="project" value="UniProtKB-SubCell"/>
</dbReference>
<dbReference type="RefSeq" id="WP_011158666.1">
    <property type="nucleotide sequence ID" value="NZ_CP116810.1"/>
</dbReference>
<evidence type="ECO:0000256" key="5">
    <source>
        <dbReference type="ARBA" id="ARBA00022475"/>
    </source>
</evidence>
<evidence type="ECO:0000256" key="7">
    <source>
        <dbReference type="ARBA" id="ARBA00022692"/>
    </source>
</evidence>
<reference evidence="15 17" key="2">
    <citation type="journal article" date="2004" name="Nat. Biotechnol.">
        <title>Complete genome sequence of the metabolically versatile photosynthetic bacterium Rhodopseudomonas palustris.</title>
        <authorList>
            <person name="Larimer F.W."/>
            <person name="Chain P."/>
            <person name="Hauser L."/>
            <person name="Lamerdin J."/>
            <person name="Malfatti S."/>
            <person name="Do L."/>
            <person name="Land M.L."/>
            <person name="Pelletier D.A."/>
            <person name="Beatty J.T."/>
            <person name="Lang A.S."/>
            <person name="Tabita F.R."/>
            <person name="Gibson J.L."/>
            <person name="Hanson T.E."/>
            <person name="Bobst C."/>
            <person name="Torres J.L."/>
            <person name="Peres C."/>
            <person name="Harrison F.H."/>
            <person name="Gibson J."/>
            <person name="Harwood C.S."/>
        </authorList>
    </citation>
    <scope>NUCLEOTIDE SEQUENCE [LARGE SCALE GENOMIC DNA]</scope>
    <source>
        <strain evidence="17">ATCC BAA-98 / CGA009</strain>
        <strain evidence="15">CGA009</strain>
    </source>
</reference>
<accession>Q6N562</accession>
<dbReference type="EMBL" id="BX572603">
    <property type="protein sequence ID" value="CAE28562.1"/>
    <property type="molecule type" value="Genomic_DNA"/>
</dbReference>
<dbReference type="KEGG" id="rpa:TX73_016140"/>
<comment type="similarity">
    <text evidence="3 13">Belongs to the membrane-bound acyltransferase family.</text>
</comment>
<dbReference type="Proteomes" id="UP000001426">
    <property type="component" value="Chromosome"/>
</dbReference>
<gene>
    <name evidence="15" type="ordered locus">RPA3121</name>
    <name evidence="16" type="ORF">TX73_016140</name>
</gene>
<dbReference type="Pfam" id="PF03062">
    <property type="entry name" value="MBOAT"/>
    <property type="match status" value="1"/>
</dbReference>
<dbReference type="eggNOG" id="COG1696">
    <property type="taxonomic scope" value="Bacteria"/>
</dbReference>
<evidence type="ECO:0000313" key="15">
    <source>
        <dbReference type="EMBL" id="CAE28562.1"/>
    </source>
</evidence>
<keyword evidence="5 13" id="KW-1003">Cell membrane</keyword>
<dbReference type="PIRSF" id="PIRSF016636">
    <property type="entry name" value="AlgI_DltB"/>
    <property type="match status" value="1"/>
</dbReference>
<evidence type="ECO:0000256" key="8">
    <source>
        <dbReference type="ARBA" id="ARBA00022841"/>
    </source>
</evidence>
<evidence type="ECO:0000256" key="13">
    <source>
        <dbReference type="PIRNR" id="PIRNR016636"/>
    </source>
</evidence>
<evidence type="ECO:0000313" key="17">
    <source>
        <dbReference type="Proteomes" id="UP000001426"/>
    </source>
</evidence>
<dbReference type="InterPro" id="IPR004299">
    <property type="entry name" value="MBOAT_fam"/>
</dbReference>
<proteinExistence type="inferred from homology"/>
<organism evidence="15">
    <name type="scientific">Rhodopseudomonas palustris (strain ATCC BAA-98 / CGA009)</name>
    <dbReference type="NCBI Taxonomy" id="258594"/>
    <lineage>
        <taxon>Bacteria</taxon>
        <taxon>Pseudomonadati</taxon>
        <taxon>Pseudomonadota</taxon>
        <taxon>Alphaproteobacteria</taxon>
        <taxon>Hyphomicrobiales</taxon>
        <taxon>Nitrobacteraceae</taxon>
        <taxon>Rhodopseudomonas</taxon>
    </lineage>
</organism>
<evidence type="ECO:0000256" key="1">
    <source>
        <dbReference type="ARBA" id="ARBA00004651"/>
    </source>
</evidence>
<comment type="pathway">
    <text evidence="2">Glycan biosynthesis; alginate biosynthesis.</text>
</comment>
<keyword evidence="10 13" id="KW-0472">Membrane</keyword>
<dbReference type="HOGENOM" id="CLU_025255_1_3_5"/>
<feature type="transmembrane region" description="Helical" evidence="14">
    <location>
        <begin position="7"/>
        <end position="26"/>
    </location>
</feature>
<dbReference type="PANTHER" id="PTHR13285">
    <property type="entry name" value="ACYLTRANSFERASE"/>
    <property type="match status" value="1"/>
</dbReference>
<dbReference type="InterPro" id="IPR051085">
    <property type="entry name" value="MB_O-acyltransferase"/>
</dbReference>
<dbReference type="GeneID" id="66894203"/>
<evidence type="ECO:0000256" key="9">
    <source>
        <dbReference type="ARBA" id="ARBA00022989"/>
    </source>
</evidence>
<comment type="subcellular location">
    <subcellularLocation>
        <location evidence="1">Cell membrane</location>
        <topology evidence="1">Multi-pass membrane protein</topology>
    </subcellularLocation>
</comment>